<evidence type="ECO:0008006" key="4">
    <source>
        <dbReference type="Google" id="ProtNLM"/>
    </source>
</evidence>
<evidence type="ECO:0000313" key="2">
    <source>
        <dbReference type="EMBL" id="GFO00788.1"/>
    </source>
</evidence>
<protein>
    <recommendedName>
        <fullName evidence="4">Arrestin-like N-terminal domain-containing protein</fullName>
    </recommendedName>
</protein>
<proteinExistence type="predicted"/>
<comment type="caution">
    <text evidence="2">The sequence shown here is derived from an EMBL/GenBank/DDBJ whole genome shotgun (WGS) entry which is preliminary data.</text>
</comment>
<sequence>MVEELSGVALARRIKVRWGEDKIQTDTVVLTFDSPKPPSRIRAGYLTLDVRCAAISANAMATARTGVRNLLLYALDVARVVMSNVTVRLTPIVSTAKETIQRAARPVRSSWKNKPFFATKLRMALPEGLRLPYGVPSFPLQIPIPLQIPPPAPGGETPGSSAFPFASLPLYPRSPCDGRGKAYKKD</sequence>
<reference evidence="2 3" key="1">
    <citation type="journal article" date="2021" name="Elife">
        <title>Chloroplast acquisition without the gene transfer in kleptoplastic sea slugs, Plakobranchus ocellatus.</title>
        <authorList>
            <person name="Maeda T."/>
            <person name="Takahashi S."/>
            <person name="Yoshida T."/>
            <person name="Shimamura S."/>
            <person name="Takaki Y."/>
            <person name="Nagai Y."/>
            <person name="Toyoda A."/>
            <person name="Suzuki Y."/>
            <person name="Arimoto A."/>
            <person name="Ishii H."/>
            <person name="Satoh N."/>
            <person name="Nishiyama T."/>
            <person name="Hasebe M."/>
            <person name="Maruyama T."/>
            <person name="Minagawa J."/>
            <person name="Obokata J."/>
            <person name="Shigenobu S."/>
        </authorList>
    </citation>
    <scope>NUCLEOTIDE SEQUENCE [LARGE SCALE GENOMIC DNA]</scope>
</reference>
<gene>
    <name evidence="2" type="ORF">PoB_002729300</name>
</gene>
<feature type="compositionally biased region" description="Basic and acidic residues" evidence="1">
    <location>
        <begin position="176"/>
        <end position="186"/>
    </location>
</feature>
<dbReference type="Proteomes" id="UP000735302">
    <property type="component" value="Unassembled WGS sequence"/>
</dbReference>
<keyword evidence="3" id="KW-1185">Reference proteome</keyword>
<evidence type="ECO:0000256" key="1">
    <source>
        <dbReference type="SAM" id="MobiDB-lite"/>
    </source>
</evidence>
<name>A0AAV4A0V9_9GAST</name>
<dbReference type="AlphaFoldDB" id="A0AAV4A0V9"/>
<dbReference type="EMBL" id="BLXT01003145">
    <property type="protein sequence ID" value="GFO00788.1"/>
    <property type="molecule type" value="Genomic_DNA"/>
</dbReference>
<evidence type="ECO:0000313" key="3">
    <source>
        <dbReference type="Proteomes" id="UP000735302"/>
    </source>
</evidence>
<feature type="region of interest" description="Disordered" evidence="1">
    <location>
        <begin position="149"/>
        <end position="186"/>
    </location>
</feature>
<organism evidence="2 3">
    <name type="scientific">Plakobranchus ocellatus</name>
    <dbReference type="NCBI Taxonomy" id="259542"/>
    <lineage>
        <taxon>Eukaryota</taxon>
        <taxon>Metazoa</taxon>
        <taxon>Spiralia</taxon>
        <taxon>Lophotrochozoa</taxon>
        <taxon>Mollusca</taxon>
        <taxon>Gastropoda</taxon>
        <taxon>Heterobranchia</taxon>
        <taxon>Euthyneura</taxon>
        <taxon>Panpulmonata</taxon>
        <taxon>Sacoglossa</taxon>
        <taxon>Placobranchoidea</taxon>
        <taxon>Plakobranchidae</taxon>
        <taxon>Plakobranchus</taxon>
    </lineage>
</organism>
<accession>A0AAV4A0V9</accession>